<keyword evidence="2" id="KW-1185">Reference proteome</keyword>
<gene>
    <name evidence="1" type="ORF">TRL7639_01581</name>
</gene>
<dbReference type="AlphaFoldDB" id="A0A1Y5SAA2"/>
<proteinExistence type="predicted"/>
<organism evidence="1 2">
    <name type="scientific">Falsiruegeria litorea R37</name>
    <dbReference type="NCBI Taxonomy" id="1200284"/>
    <lineage>
        <taxon>Bacteria</taxon>
        <taxon>Pseudomonadati</taxon>
        <taxon>Pseudomonadota</taxon>
        <taxon>Alphaproteobacteria</taxon>
        <taxon>Rhodobacterales</taxon>
        <taxon>Roseobacteraceae</taxon>
        <taxon>Falsiruegeria</taxon>
    </lineage>
</organism>
<sequence length="82" mass="8549">MSNSTVNKAATQPGSIKRNSTSVLGVFGAQGNMRALVRTSSGRVKQIKPGARINSAKVVGIDKDGLILQKNGRTERLNIAGG</sequence>
<accession>A0A1Y5SAA2</accession>
<protein>
    <recommendedName>
        <fullName evidence="3">Type IV pilus biogenesis</fullName>
    </recommendedName>
</protein>
<dbReference type="Proteomes" id="UP000193077">
    <property type="component" value="Unassembled WGS sequence"/>
</dbReference>
<dbReference type="RefSeq" id="WP_085795172.1">
    <property type="nucleotide sequence ID" value="NZ_FWFO01000001.1"/>
</dbReference>
<evidence type="ECO:0008006" key="3">
    <source>
        <dbReference type="Google" id="ProtNLM"/>
    </source>
</evidence>
<dbReference type="OrthoDB" id="7860232at2"/>
<dbReference type="EMBL" id="FWFO01000001">
    <property type="protein sequence ID" value="SLN34539.1"/>
    <property type="molecule type" value="Genomic_DNA"/>
</dbReference>
<evidence type="ECO:0000313" key="2">
    <source>
        <dbReference type="Proteomes" id="UP000193077"/>
    </source>
</evidence>
<reference evidence="1 2" key="1">
    <citation type="submission" date="2017-03" db="EMBL/GenBank/DDBJ databases">
        <authorList>
            <person name="Afonso C.L."/>
            <person name="Miller P.J."/>
            <person name="Scott M.A."/>
            <person name="Spackman E."/>
            <person name="Goraichik I."/>
            <person name="Dimitrov K.M."/>
            <person name="Suarez D.L."/>
            <person name="Swayne D.E."/>
        </authorList>
    </citation>
    <scope>NUCLEOTIDE SEQUENCE [LARGE SCALE GENOMIC DNA]</scope>
    <source>
        <strain evidence="1 2">CECT 7639</strain>
    </source>
</reference>
<evidence type="ECO:0000313" key="1">
    <source>
        <dbReference type="EMBL" id="SLN34539.1"/>
    </source>
</evidence>
<name>A0A1Y5SAA2_9RHOB</name>